<dbReference type="InterPro" id="IPR003439">
    <property type="entry name" value="ABC_transporter-like_ATP-bd"/>
</dbReference>
<dbReference type="Proteomes" id="UP000539350">
    <property type="component" value="Unassembled WGS sequence"/>
</dbReference>
<reference evidence="6 7" key="1">
    <citation type="submission" date="2020-07" db="EMBL/GenBank/DDBJ databases">
        <title>Halieaceae bacterium, F7430, whole genome shotgun sequencing project.</title>
        <authorList>
            <person name="Jiang S."/>
            <person name="Liu Z.W."/>
            <person name="Du Z.J."/>
        </authorList>
    </citation>
    <scope>NUCLEOTIDE SEQUENCE [LARGE SCALE GENOMIC DNA]</scope>
    <source>
        <strain evidence="6 7">F7430</strain>
    </source>
</reference>
<evidence type="ECO:0000256" key="1">
    <source>
        <dbReference type="ARBA" id="ARBA00005417"/>
    </source>
</evidence>
<feature type="domain" description="ABC transporter" evidence="5">
    <location>
        <begin position="2"/>
        <end position="231"/>
    </location>
</feature>
<dbReference type="AlphaFoldDB" id="A0A7W2YJV0"/>
<protein>
    <submittedName>
        <fullName evidence="6">ABC transporter ATP-binding protein</fullName>
    </submittedName>
</protein>
<dbReference type="PANTHER" id="PTHR43335:SF4">
    <property type="entry name" value="ABC TRANSPORTER, ATP-BINDING PROTEIN"/>
    <property type="match status" value="1"/>
</dbReference>
<evidence type="ECO:0000313" key="6">
    <source>
        <dbReference type="EMBL" id="MBA6413482.1"/>
    </source>
</evidence>
<dbReference type="SUPFAM" id="SSF52540">
    <property type="entry name" value="P-loop containing nucleoside triphosphate hydrolases"/>
    <property type="match status" value="1"/>
</dbReference>
<accession>A0A7W2YJV0</accession>
<keyword evidence="2" id="KW-0813">Transport</keyword>
<evidence type="ECO:0000256" key="2">
    <source>
        <dbReference type="ARBA" id="ARBA00022448"/>
    </source>
</evidence>
<keyword evidence="3" id="KW-0547">Nucleotide-binding</keyword>
<dbReference type="CDD" id="cd03230">
    <property type="entry name" value="ABC_DR_subfamily_A"/>
    <property type="match status" value="1"/>
</dbReference>
<evidence type="ECO:0000256" key="3">
    <source>
        <dbReference type="ARBA" id="ARBA00022741"/>
    </source>
</evidence>
<comment type="similarity">
    <text evidence="1">Belongs to the ABC transporter superfamily.</text>
</comment>
<dbReference type="Pfam" id="PF00005">
    <property type="entry name" value="ABC_tran"/>
    <property type="match status" value="1"/>
</dbReference>
<comment type="caution">
    <text evidence="6">The sequence shown here is derived from an EMBL/GenBank/DDBJ whole genome shotgun (WGS) entry which is preliminary data.</text>
</comment>
<dbReference type="GO" id="GO:0005524">
    <property type="term" value="F:ATP binding"/>
    <property type="evidence" value="ECO:0007669"/>
    <property type="project" value="UniProtKB-KW"/>
</dbReference>
<dbReference type="EMBL" id="JACFXU010000014">
    <property type="protein sequence ID" value="MBA6413482.1"/>
    <property type="molecule type" value="Genomic_DNA"/>
</dbReference>
<dbReference type="InterPro" id="IPR003593">
    <property type="entry name" value="AAA+_ATPase"/>
</dbReference>
<name>A0A7W2YJV0_9GAMM</name>
<dbReference type="RefSeq" id="WP_182172779.1">
    <property type="nucleotide sequence ID" value="NZ_JACFXU010000014.1"/>
</dbReference>
<keyword evidence="4 6" id="KW-0067">ATP-binding</keyword>
<evidence type="ECO:0000256" key="4">
    <source>
        <dbReference type="ARBA" id="ARBA00022840"/>
    </source>
</evidence>
<proteinExistence type="inferred from homology"/>
<keyword evidence="7" id="KW-1185">Reference proteome</keyword>
<dbReference type="GO" id="GO:0016887">
    <property type="term" value="F:ATP hydrolysis activity"/>
    <property type="evidence" value="ECO:0007669"/>
    <property type="project" value="InterPro"/>
</dbReference>
<organism evidence="6 7">
    <name type="scientific">Sediminihaliea albiluteola</name>
    <dbReference type="NCBI Taxonomy" id="2758564"/>
    <lineage>
        <taxon>Bacteria</taxon>
        <taxon>Pseudomonadati</taxon>
        <taxon>Pseudomonadota</taxon>
        <taxon>Gammaproteobacteria</taxon>
        <taxon>Cellvibrionales</taxon>
        <taxon>Halieaceae</taxon>
        <taxon>Sediminihaliea</taxon>
    </lineage>
</organism>
<gene>
    <name evidence="6" type="ORF">H2508_10215</name>
</gene>
<dbReference type="PANTHER" id="PTHR43335">
    <property type="entry name" value="ABC TRANSPORTER, ATP-BINDING PROTEIN"/>
    <property type="match status" value="1"/>
</dbReference>
<dbReference type="PROSITE" id="PS50893">
    <property type="entry name" value="ABC_TRANSPORTER_2"/>
    <property type="match status" value="1"/>
</dbReference>
<evidence type="ECO:0000313" key="7">
    <source>
        <dbReference type="Proteomes" id="UP000539350"/>
    </source>
</evidence>
<dbReference type="Gene3D" id="3.40.50.300">
    <property type="entry name" value="P-loop containing nucleotide triphosphate hydrolases"/>
    <property type="match status" value="1"/>
</dbReference>
<sequence>MIDAQSLTRHYGKLSAVDGVTFQIEQNTIVGLLGHNGAGKSTLMKMLSGYLEPSAGSLVVAGNNYAQGCRAVQKMLGYLPEALPLYPEMIVADYLDFSAACKGIARQERSRALREVMLATDISEQMLWPIHRLSTCLRQRLGVAQAILGSPRLLILDEPTRGLDPEQSQNMRALIKRLARRATVVLSSHIMAEVDALCDRVLILHQGRLALDASLADLRSSNTLQLRVLQSSESLHQALAALQEVASVEGLADDNSYTLRLRDKVKPDVASAAIAKCVAHSGASLCTLQPQQRDLESVFHEATHGAISR</sequence>
<dbReference type="InterPro" id="IPR027417">
    <property type="entry name" value="P-loop_NTPase"/>
</dbReference>
<dbReference type="SMART" id="SM00382">
    <property type="entry name" value="AAA"/>
    <property type="match status" value="1"/>
</dbReference>
<evidence type="ECO:0000259" key="5">
    <source>
        <dbReference type="PROSITE" id="PS50893"/>
    </source>
</evidence>